<dbReference type="EMBL" id="FQTV01000005">
    <property type="protein sequence ID" value="SHF14383.1"/>
    <property type="molecule type" value="Genomic_DNA"/>
</dbReference>
<dbReference type="InterPro" id="IPR019500">
    <property type="entry name" value="Pep_S46"/>
</dbReference>
<dbReference type="GO" id="GO:0043171">
    <property type="term" value="P:peptide catabolic process"/>
    <property type="evidence" value="ECO:0007669"/>
    <property type="project" value="UniProtKB-UniRule"/>
</dbReference>
<evidence type="ECO:0000256" key="6">
    <source>
        <dbReference type="ARBA" id="ARBA00022825"/>
    </source>
</evidence>
<dbReference type="PANTHER" id="PTHR38469:SF1">
    <property type="entry name" value="PERIPLASMIC PEPTIDASE SUBFAMILY S1B"/>
    <property type="match status" value="1"/>
</dbReference>
<evidence type="ECO:0000313" key="8">
    <source>
        <dbReference type="EMBL" id="SHF14383.1"/>
    </source>
</evidence>
<sequence>MKKSFLILVLFFVSLVSLADEGMWMLNHIDKKTAQLMQQLGLEMPSSQLFNEHVPSLKDAIISFGGYCSGVVVSEDGLVFTNHHCGFDAIQNHSSVAHDYIKDGFVADKREDELPNPDLFVSFLIRQEDVTSRILKDIHPGMDETKRSYIVDSLSSVIENEVSEKDSLLRGVVSSYYGGNEFYLSVYKDYKDVRLVFAPPSSVGKFGGDTDNWVWPRHTGDFSVFRIYADNNNQPAFYSPQNKPFHPSYIAPISLKGYQNGTYCMTLGYPGSTDRYLSSFGIEEQMETQNQSMIDVRGIKQAIWKKAMESNDSIRIMYASKYAASSNYWKYSIGMNKAIEELNIIGKRKLLEDKITRFIEDKDEKKQLYGNLIDSLRISYESRKKLIHASSYFGECFGNASELLSLSTQAISTDFFSDSIAGRKIYESMVKEYSNISLSIDKEVLVAMLKEYREKVDTTFLPDTYKTIDEKYKGDCQAYADYIFSHSEMTTPRGLERIYSRDSTFNMFEDPILSLAVDVVTKFVDFYQIGADANNKISRDERFYSEIVRQMCEDKSFYPDANSTMRLSFGVVTPYSANSSSGIDYSTTTKGIFEKVERYKGDSDFWVQPALLNLLSKKDFGKYADKKGEMNVCFITNNDITGGNSGSAMFNGRGELIGLAFDGNWEGMSSNLEYESALQRCIGVDIRYVLFIIEKYGKAPHLIQELKLAQ</sequence>
<keyword evidence="2 7" id="KW-0031">Aminopeptidase</keyword>
<dbReference type="GO" id="GO:0006508">
    <property type="term" value="P:proteolysis"/>
    <property type="evidence" value="ECO:0007669"/>
    <property type="project" value="UniProtKB-KW"/>
</dbReference>
<name>A0A1M4Z8J5_9BACE</name>
<accession>A0A1M4Z8J5</accession>
<comment type="function">
    <text evidence="7">Catalyzes the removal of dipeptides from the N-terminus of oligopeptides.</text>
</comment>
<dbReference type="AlphaFoldDB" id="A0A1M4Z8J5"/>
<keyword evidence="4" id="KW-0732">Signal</keyword>
<evidence type="ECO:0000256" key="1">
    <source>
        <dbReference type="ARBA" id="ARBA00010491"/>
    </source>
</evidence>
<keyword evidence="3 7" id="KW-0645">Protease</keyword>
<evidence type="ECO:0000256" key="5">
    <source>
        <dbReference type="ARBA" id="ARBA00022801"/>
    </source>
</evidence>
<dbReference type="RefSeq" id="WP_073400451.1">
    <property type="nucleotide sequence ID" value="NZ_FQTV01000005.1"/>
</dbReference>
<dbReference type="InterPro" id="IPR009003">
    <property type="entry name" value="Peptidase_S1_PA"/>
</dbReference>
<keyword evidence="5 7" id="KW-0378">Hydrolase</keyword>
<dbReference type="OrthoDB" id="9805367at2"/>
<dbReference type="Gene3D" id="2.40.10.10">
    <property type="entry name" value="Trypsin-like serine proteases"/>
    <property type="match status" value="1"/>
</dbReference>
<dbReference type="STRING" id="1297750.SAMN05444405_105202"/>
<evidence type="ECO:0000256" key="2">
    <source>
        <dbReference type="ARBA" id="ARBA00022438"/>
    </source>
</evidence>
<dbReference type="EC" id="3.4.14.-" evidence="7"/>
<dbReference type="InterPro" id="IPR043504">
    <property type="entry name" value="Peptidase_S1_PA_chymotrypsin"/>
</dbReference>
<dbReference type="SUPFAM" id="SSF50494">
    <property type="entry name" value="Trypsin-like serine proteases"/>
    <property type="match status" value="1"/>
</dbReference>
<protein>
    <recommendedName>
        <fullName evidence="7">Dipeptidyl-peptidase</fullName>
        <ecNumber evidence="7">3.4.14.-</ecNumber>
    </recommendedName>
</protein>
<dbReference type="PANTHER" id="PTHR38469">
    <property type="entry name" value="PERIPLASMIC PEPTIDASE SUBFAMILY S1B"/>
    <property type="match status" value="1"/>
</dbReference>
<evidence type="ECO:0000256" key="4">
    <source>
        <dbReference type="ARBA" id="ARBA00022729"/>
    </source>
</evidence>
<comment type="similarity">
    <text evidence="1 7">Belongs to the peptidase S46 family.</text>
</comment>
<dbReference type="Proteomes" id="UP000184509">
    <property type="component" value="Unassembled WGS sequence"/>
</dbReference>
<keyword evidence="6 7" id="KW-0720">Serine protease</keyword>
<reference evidence="8 9" key="1">
    <citation type="submission" date="2016-11" db="EMBL/GenBank/DDBJ databases">
        <authorList>
            <person name="Jaros S."/>
            <person name="Januszkiewicz K."/>
            <person name="Wedrychowicz H."/>
        </authorList>
    </citation>
    <scope>NUCLEOTIDE SEQUENCE [LARGE SCALE GENOMIC DNA]</scope>
    <source>
        <strain evidence="8 9">DSM 26991</strain>
    </source>
</reference>
<proteinExistence type="inferred from homology"/>
<dbReference type="Pfam" id="PF10459">
    <property type="entry name" value="Peptidase_S46"/>
    <property type="match status" value="1"/>
</dbReference>
<gene>
    <name evidence="8" type="ORF">SAMN05444405_105202</name>
</gene>
<keyword evidence="9" id="KW-1185">Reference proteome</keyword>
<evidence type="ECO:0000313" key="9">
    <source>
        <dbReference type="Proteomes" id="UP000184509"/>
    </source>
</evidence>
<evidence type="ECO:0000256" key="3">
    <source>
        <dbReference type="ARBA" id="ARBA00022670"/>
    </source>
</evidence>
<dbReference type="GO" id="GO:0070009">
    <property type="term" value="F:serine-type aminopeptidase activity"/>
    <property type="evidence" value="ECO:0007669"/>
    <property type="project" value="UniProtKB-UniRule"/>
</dbReference>
<dbReference type="GO" id="GO:0008239">
    <property type="term" value="F:dipeptidyl-peptidase activity"/>
    <property type="evidence" value="ECO:0007669"/>
    <property type="project" value="UniProtKB-UniRule"/>
</dbReference>
<evidence type="ECO:0000256" key="7">
    <source>
        <dbReference type="RuleBase" id="RU366067"/>
    </source>
</evidence>
<organism evidence="8 9">
    <name type="scientific">Bacteroides luti</name>
    <dbReference type="NCBI Taxonomy" id="1297750"/>
    <lineage>
        <taxon>Bacteria</taxon>
        <taxon>Pseudomonadati</taxon>
        <taxon>Bacteroidota</taxon>
        <taxon>Bacteroidia</taxon>
        <taxon>Bacteroidales</taxon>
        <taxon>Bacteroidaceae</taxon>
        <taxon>Bacteroides</taxon>
    </lineage>
</organism>